<reference evidence="1" key="1">
    <citation type="journal article" date="2009" name="ISME J.">
        <title>Functional metagenomics reveals diverse beta-lactamases in a remote Alaskan soil.</title>
        <authorList>
            <person name="Allen H.K."/>
            <person name="Moe L.A."/>
            <person name="Rodbumrer J."/>
            <person name="Gaarder A."/>
            <person name="Handelsman J."/>
        </authorList>
    </citation>
    <scope>NUCLEOTIDE SEQUENCE</scope>
</reference>
<name>C0INN8_9BACT</name>
<protein>
    <submittedName>
        <fullName evidence="1">Putative membrane protein</fullName>
    </submittedName>
</protein>
<proteinExistence type="predicted"/>
<organism evidence="1">
    <name type="scientific">uncultured bacterium BLR7</name>
    <dbReference type="NCBI Taxonomy" id="506523"/>
    <lineage>
        <taxon>Bacteria</taxon>
        <taxon>environmental samples</taxon>
    </lineage>
</organism>
<evidence type="ECO:0000313" key="1">
    <source>
        <dbReference type="EMBL" id="ACN58924.1"/>
    </source>
</evidence>
<gene>
    <name evidence="1" type="ORF">AKSOIL_0082</name>
</gene>
<dbReference type="InterPro" id="IPR029058">
    <property type="entry name" value="AB_hydrolase_fold"/>
</dbReference>
<dbReference type="AlphaFoldDB" id="C0INN8"/>
<dbReference type="SUPFAM" id="SSF53474">
    <property type="entry name" value="alpha/beta-Hydrolases"/>
    <property type="match status" value="1"/>
</dbReference>
<dbReference type="Gene3D" id="3.40.50.1820">
    <property type="entry name" value="alpha/beta hydrolase"/>
    <property type="match status" value="1"/>
</dbReference>
<accession>C0INN8</accession>
<dbReference type="EMBL" id="EU408356">
    <property type="protein sequence ID" value="ACN58924.1"/>
    <property type="molecule type" value="Genomic_DNA"/>
</dbReference>
<sequence>MGFVPLLQPHHPGALRTLRISEETMRAIGLAGLGLLALASPAVAQDVKGMDTVACPKAVAAIATCYQTKIETGAYLLAAMPKSWNGNLVVFAHGGPSTEPPEADDNAGSLQRYNISVKLGYAWIATTYRKEGFGVAMAASDVEDARKFFVDHFPKPKRTLMHGASYGGLVGTKLLETYVKKNADGSMTYDGAFFNSGAVGGSVANYEFRADLRAVVQYYCMNLPKPDEAQYPIWQGLPTDSKLSLKQVADRIDECTGVAKKADMRNPEQQKRLTNILNVMRIPESMLVRHMQAATFVFRDINERLGKGKSAFSNIGVTYKGSDNDQALNSGVARFEADPAAVAALRADGVASGNILIPVVSIHSLNDPQAAVEHQAEYAAKVKAAGKSDLLVQNYTDENIHVGQSQPEMASSINALQAWIDKGTKPTPQSIAAACESLKTAEDNRCRWHSDYQPKPLNTRFARTAAN</sequence>